<feature type="transmembrane region" description="Helical" evidence="19">
    <location>
        <begin position="157"/>
        <end position="176"/>
    </location>
</feature>
<evidence type="ECO:0000256" key="4">
    <source>
        <dbReference type="ARBA" id="ARBA00007266"/>
    </source>
</evidence>
<dbReference type="GO" id="GO:0060141">
    <property type="term" value="P:symbiont-mediated induction of syncytium formation"/>
    <property type="evidence" value="ECO:0007669"/>
    <property type="project" value="UniProtKB-KW"/>
</dbReference>
<sequence length="333" mass="36139">MGLPTGGRPAHVATLGLMTANVGFLVAVAIYAPLAHTCVYATRDHGPTPGPLTWGPYDTSVLYFANLSSMAATMTAFDGPCDVAAINASYASVIHGPLVARAKTVFGARNCRARLWREQLKWMAVAWLLYATFVYLRQERSMFGVFRDERALTPATLYTLNYAAGVMAATVLRLPYTKFARLLCEFEAVRRAACYEFRVDPVTFLWHHATAGLLLAAEFAARLGARVIATLTIVIVDPPCAQAFPLYVRIVEWVFLGVVLCVEVTDALYSATPRPARDGDARAQAGSTQLCINCCSTLVAGVVMKLVYVGAIVGGIALLLHYEHRAQVRLFGA</sequence>
<evidence type="ECO:0000256" key="15">
    <source>
        <dbReference type="ARBA" id="ARBA00023046"/>
    </source>
</evidence>
<comment type="subcellular location">
    <subcellularLocation>
        <location evidence="1">Host Golgi apparatus membrane</location>
        <topology evidence="1">Multi-pass membrane protein</topology>
    </subcellularLocation>
    <subcellularLocation>
        <location evidence="3">Host cell membrane</location>
        <topology evidence="3">Multi-pass membrane protein</topology>
    </subcellularLocation>
    <subcellularLocation>
        <location evidence="2">Host endosome membrane</location>
        <topology evidence="2">Multi-pass membrane protein</topology>
    </subcellularLocation>
</comment>
<evidence type="ECO:0000256" key="14">
    <source>
        <dbReference type="ARBA" id="ARBA00022989"/>
    </source>
</evidence>
<dbReference type="GO" id="GO:0039700">
    <property type="term" value="P:fusion of viral membrane with host outer nuclear membrane"/>
    <property type="evidence" value="ECO:0007669"/>
    <property type="project" value="UniProtKB-KW"/>
</dbReference>
<keyword evidence="21" id="KW-1185">Reference proteome</keyword>
<comment type="subunit">
    <text evidence="5">Interacts (via UL20 interaction region) with protein UL20 homolog (via N-terminus); this interaction probably plays a role in the coordinate transport of protein UL20 homolog and gK to the trans-Golgi network (TGN), and is required for the cell surface expression of gK.</text>
</comment>
<keyword evidence="12" id="KW-1043">Host membrane</keyword>
<dbReference type="RefSeq" id="YP_010084935.1">
    <property type="nucleotide sequence ID" value="NC_055166.1"/>
</dbReference>
<gene>
    <name evidence="20" type="primary">UL53</name>
</gene>
<evidence type="ECO:0000256" key="1">
    <source>
        <dbReference type="ARBA" id="ARBA00004252"/>
    </source>
</evidence>
<keyword evidence="13" id="KW-1181">Viral primary envelope fusion with host outer nuclear membrane</keyword>
<proteinExistence type="inferred from homology"/>
<feature type="transmembrane region" description="Helical" evidence="19">
    <location>
        <begin position="298"/>
        <end position="320"/>
    </location>
</feature>
<evidence type="ECO:0000256" key="6">
    <source>
        <dbReference type="ARBA" id="ARBA00013975"/>
    </source>
</evidence>
<feature type="transmembrane region" description="Helical" evidence="19">
    <location>
        <begin position="119"/>
        <end position="136"/>
    </location>
</feature>
<protein>
    <recommendedName>
        <fullName evidence="6">Envelope glycoprotein K</fullName>
    </recommendedName>
</protein>
<evidence type="ECO:0000313" key="21">
    <source>
        <dbReference type="Proteomes" id="UP000297205"/>
    </source>
</evidence>
<evidence type="ECO:0000256" key="13">
    <source>
        <dbReference type="ARBA" id="ARBA00022959"/>
    </source>
</evidence>
<keyword evidence="11" id="KW-1040">Host Golgi apparatus</keyword>
<reference evidence="20" key="1">
    <citation type="submission" date="2017-08" db="EMBL/GenBank/DDBJ databases">
        <title>Genome sequence of an alphaherpesvirus from a beluga whale (Delphinapterus leucas).</title>
        <authorList>
            <person name="Davison A.J."/>
            <person name="Nielsen O."/>
            <person name="Subramaniam K."/>
            <person name="Jacob J.M."/>
            <person name="Romero C.H."/>
            <person name="Burek-Huntington K.A."/>
            <person name="Waltzek T.B."/>
        </authorList>
    </citation>
    <scope>NUCLEOTIDE SEQUENCE [LARGE SCALE GENOMIC DNA]</scope>
    <source>
        <strain evidence="20">LN3131-1</strain>
    </source>
</reference>
<evidence type="ECO:0000313" key="20">
    <source>
        <dbReference type="EMBL" id="ASW27052.1"/>
    </source>
</evidence>
<keyword evidence="9 19" id="KW-0812">Transmembrane</keyword>
<dbReference type="KEGG" id="vg:65099958"/>
<dbReference type="Proteomes" id="UP000297205">
    <property type="component" value="Segment"/>
</dbReference>
<comment type="similarity">
    <text evidence="4">Belongs to the alphaherpesvirinae glycoprotein K family.</text>
</comment>
<evidence type="ECO:0000256" key="9">
    <source>
        <dbReference type="ARBA" id="ARBA00022692"/>
    </source>
</evidence>
<evidence type="ECO:0000256" key="17">
    <source>
        <dbReference type="ARBA" id="ARBA00023180"/>
    </source>
</evidence>
<dbReference type="GO" id="GO:0019031">
    <property type="term" value="C:viral envelope"/>
    <property type="evidence" value="ECO:0007669"/>
    <property type="project" value="UniProtKB-KW"/>
</dbReference>
<evidence type="ECO:0000256" key="19">
    <source>
        <dbReference type="SAM" id="Phobius"/>
    </source>
</evidence>
<evidence type="ECO:0000256" key="18">
    <source>
        <dbReference type="ARBA" id="ARBA00023213"/>
    </source>
</evidence>
<keyword evidence="18" id="KW-1180">Syncytium formation induced by viral infection</keyword>
<evidence type="ECO:0000256" key="7">
    <source>
        <dbReference type="ARBA" id="ARBA00022511"/>
    </source>
</evidence>
<keyword evidence="20" id="KW-0946">Virion</keyword>
<dbReference type="GO" id="GO:0044175">
    <property type="term" value="C:host cell endosome membrane"/>
    <property type="evidence" value="ECO:0007669"/>
    <property type="project" value="UniProtKB-SubCell"/>
</dbReference>
<dbReference type="Pfam" id="PF01621">
    <property type="entry name" value="Fusion_gly_K"/>
    <property type="match status" value="1"/>
</dbReference>
<evidence type="ECO:0000256" key="11">
    <source>
        <dbReference type="ARBA" id="ARBA00022812"/>
    </source>
</evidence>
<keyword evidence="8" id="KW-1188">Viral release from host cell</keyword>
<dbReference type="GeneID" id="65099958"/>
<evidence type="ECO:0000256" key="8">
    <source>
        <dbReference type="ARBA" id="ARBA00022612"/>
    </source>
</evidence>
<evidence type="ECO:0000256" key="3">
    <source>
        <dbReference type="ARBA" id="ARBA00004598"/>
    </source>
</evidence>
<evidence type="ECO:0000256" key="10">
    <source>
        <dbReference type="ARBA" id="ARBA00022729"/>
    </source>
</evidence>
<dbReference type="GO" id="GO:0016020">
    <property type="term" value="C:membrane"/>
    <property type="evidence" value="ECO:0007669"/>
    <property type="project" value="InterPro"/>
</dbReference>
<dbReference type="InterPro" id="IPR002567">
    <property type="entry name" value="GK"/>
</dbReference>
<evidence type="ECO:0000256" key="12">
    <source>
        <dbReference type="ARBA" id="ARBA00022870"/>
    </source>
</evidence>
<organism evidence="20">
    <name type="scientific">Beluga whale alphaherpesvirus 1</name>
    <dbReference type="NCBI Taxonomy" id="1434720"/>
    <lineage>
        <taxon>Viruses</taxon>
        <taxon>Duplodnaviria</taxon>
        <taxon>Heunggongvirae</taxon>
        <taxon>Peploviricota</taxon>
        <taxon>Herviviricetes</taxon>
        <taxon>Herpesvirales</taxon>
        <taxon>Orthoherpesviridae</taxon>
        <taxon>Alphaherpesvirinae</taxon>
        <taxon>Varicellovirus</taxon>
        <taxon>Varicellovirus monodontidalpha1</taxon>
        <taxon>Monodontid alphaherpesvirus 1</taxon>
    </lineage>
</organism>
<feature type="transmembrane region" description="Helical" evidence="19">
    <location>
        <begin position="12"/>
        <end position="34"/>
    </location>
</feature>
<dbReference type="GO" id="GO:0044178">
    <property type="term" value="C:host cell Golgi membrane"/>
    <property type="evidence" value="ECO:0007669"/>
    <property type="project" value="UniProtKB-SubCell"/>
</dbReference>
<dbReference type="GO" id="GO:0020002">
    <property type="term" value="C:host cell plasma membrane"/>
    <property type="evidence" value="ECO:0007669"/>
    <property type="project" value="UniProtKB-SubCell"/>
</dbReference>
<name>A0A286RUF5_9ALPH</name>
<keyword evidence="16 19" id="KW-0472">Membrane</keyword>
<evidence type="ECO:0000256" key="5">
    <source>
        <dbReference type="ARBA" id="ARBA00011115"/>
    </source>
</evidence>
<keyword evidence="17" id="KW-0325">Glycoprotein</keyword>
<evidence type="ECO:0000256" key="16">
    <source>
        <dbReference type="ARBA" id="ARBA00023136"/>
    </source>
</evidence>
<dbReference type="EMBL" id="MF678601">
    <property type="protein sequence ID" value="ASW27052.1"/>
    <property type="molecule type" value="Genomic_DNA"/>
</dbReference>
<accession>A0A286RUF5</accession>
<evidence type="ECO:0000256" key="2">
    <source>
        <dbReference type="ARBA" id="ARBA00004330"/>
    </source>
</evidence>
<keyword evidence="7" id="KW-1032">Host cell membrane</keyword>
<keyword evidence="15" id="KW-1039">Host endosome</keyword>
<keyword evidence="10" id="KW-0732">Signal</keyword>
<keyword evidence="20" id="KW-0261">Viral envelope protein</keyword>
<keyword evidence="14 19" id="KW-1133">Transmembrane helix</keyword>